<dbReference type="InterPro" id="IPR001254">
    <property type="entry name" value="Trypsin_dom"/>
</dbReference>
<keyword evidence="4 10" id="KW-0732">Signal</keyword>
<dbReference type="InterPro" id="IPR001314">
    <property type="entry name" value="Peptidase_S1A"/>
</dbReference>
<dbReference type="GO" id="GO:0005576">
    <property type="term" value="C:extracellular region"/>
    <property type="evidence" value="ECO:0007669"/>
    <property type="project" value="UniProtKB-SubCell"/>
</dbReference>
<evidence type="ECO:0000256" key="1">
    <source>
        <dbReference type="ARBA" id="ARBA00004613"/>
    </source>
</evidence>
<organism evidence="12 13">
    <name type="scientific">Clytia hemisphaerica</name>
    <dbReference type="NCBI Taxonomy" id="252671"/>
    <lineage>
        <taxon>Eukaryota</taxon>
        <taxon>Metazoa</taxon>
        <taxon>Cnidaria</taxon>
        <taxon>Hydrozoa</taxon>
        <taxon>Hydroidolina</taxon>
        <taxon>Leptothecata</taxon>
        <taxon>Obeliida</taxon>
        <taxon>Clytiidae</taxon>
        <taxon>Clytia</taxon>
    </lineage>
</organism>
<reference evidence="12" key="1">
    <citation type="submission" date="2021-01" db="UniProtKB">
        <authorList>
            <consortium name="EnsemblMetazoa"/>
        </authorList>
    </citation>
    <scope>IDENTIFICATION</scope>
</reference>
<dbReference type="GO" id="GO:0006508">
    <property type="term" value="P:proteolysis"/>
    <property type="evidence" value="ECO:0007669"/>
    <property type="project" value="UniProtKB-KW"/>
</dbReference>
<keyword evidence="7" id="KW-0865">Zymogen</keyword>
<evidence type="ECO:0000259" key="11">
    <source>
        <dbReference type="PROSITE" id="PS50240"/>
    </source>
</evidence>
<dbReference type="AlphaFoldDB" id="A0A7M5VHD3"/>
<evidence type="ECO:0000256" key="4">
    <source>
        <dbReference type="ARBA" id="ARBA00022729"/>
    </source>
</evidence>
<dbReference type="PROSITE" id="PS00135">
    <property type="entry name" value="TRYPSIN_SER"/>
    <property type="match status" value="1"/>
</dbReference>
<dbReference type="EnsemblMetazoa" id="CLYHEMT012281.1">
    <property type="protein sequence ID" value="CLYHEMP012281.1"/>
    <property type="gene ID" value="CLYHEMG012281"/>
</dbReference>
<keyword evidence="6 9" id="KW-0720">Serine protease</keyword>
<evidence type="ECO:0000256" key="8">
    <source>
        <dbReference type="ARBA" id="ARBA00023157"/>
    </source>
</evidence>
<dbReference type="SMART" id="SM00020">
    <property type="entry name" value="Tryp_SPc"/>
    <property type="match status" value="1"/>
</dbReference>
<dbReference type="GO" id="GO:0004252">
    <property type="term" value="F:serine-type endopeptidase activity"/>
    <property type="evidence" value="ECO:0007669"/>
    <property type="project" value="InterPro"/>
</dbReference>
<dbReference type="InterPro" id="IPR018114">
    <property type="entry name" value="TRYPSIN_HIS"/>
</dbReference>
<dbReference type="CDD" id="cd00190">
    <property type="entry name" value="Tryp_SPc"/>
    <property type="match status" value="1"/>
</dbReference>
<dbReference type="SUPFAM" id="SSF50494">
    <property type="entry name" value="Trypsin-like serine proteases"/>
    <property type="match status" value="1"/>
</dbReference>
<protein>
    <recommendedName>
        <fullName evidence="11">Peptidase S1 domain-containing protein</fullName>
    </recommendedName>
</protein>
<proteinExistence type="predicted"/>
<name>A0A7M5VHD3_9CNID</name>
<keyword evidence="2" id="KW-0964">Secreted</keyword>
<dbReference type="PRINTS" id="PR00722">
    <property type="entry name" value="CHYMOTRYPSIN"/>
</dbReference>
<evidence type="ECO:0000256" key="7">
    <source>
        <dbReference type="ARBA" id="ARBA00023145"/>
    </source>
</evidence>
<keyword evidence="5 9" id="KW-0378">Hydrolase</keyword>
<evidence type="ECO:0000256" key="2">
    <source>
        <dbReference type="ARBA" id="ARBA00022525"/>
    </source>
</evidence>
<accession>A0A7M5VHD3</accession>
<dbReference type="OrthoDB" id="10061449at2759"/>
<dbReference type="PROSITE" id="PS00134">
    <property type="entry name" value="TRYPSIN_HIS"/>
    <property type="match status" value="1"/>
</dbReference>
<sequence length="276" mass="30224">MFLLKVFLVIFISGIISGDTGINGKCGITKVSQSRVVNGVEAKEGAWPWIASIQTARGFHTCGGTILNPNWVLTASHCVAANRNSPGYFRLVAGVHNKTNHNETTQQKVLVKRIIVHPDYSSRILRNDIALIELSSPFRLNDRVVKACMPQHGVYPPAGSGSKCFIAGWGTTSHPGSSPSRLQQAELPVVQSPHRGCHNNREVVCVGKGFTSRPDGSQQPNACRGDSGGPLMCRKSDGSWQVDGVASYVYTYCKYYTAYAPVNKYLPWIKQYVRDL</sequence>
<comment type="subcellular location">
    <subcellularLocation>
        <location evidence="1">Secreted</location>
    </subcellularLocation>
</comment>
<feature type="domain" description="Peptidase S1" evidence="11">
    <location>
        <begin position="36"/>
        <end position="274"/>
    </location>
</feature>
<evidence type="ECO:0000313" key="12">
    <source>
        <dbReference type="EnsemblMetazoa" id="CLYHEMP012281.1"/>
    </source>
</evidence>
<dbReference type="InterPro" id="IPR009003">
    <property type="entry name" value="Peptidase_S1_PA"/>
</dbReference>
<keyword evidence="13" id="KW-1185">Reference proteome</keyword>
<dbReference type="FunFam" id="2.40.10.10:FF:000146">
    <property type="entry name" value="Serine protease 53"/>
    <property type="match status" value="1"/>
</dbReference>
<dbReference type="PANTHER" id="PTHR24252">
    <property type="entry name" value="ACROSIN-RELATED"/>
    <property type="match status" value="1"/>
</dbReference>
<evidence type="ECO:0000256" key="5">
    <source>
        <dbReference type="ARBA" id="ARBA00022801"/>
    </source>
</evidence>
<dbReference type="PANTHER" id="PTHR24252:SF7">
    <property type="entry name" value="HYALIN"/>
    <property type="match status" value="1"/>
</dbReference>
<keyword evidence="8" id="KW-1015">Disulfide bond</keyword>
<feature type="chain" id="PRO_5029886996" description="Peptidase S1 domain-containing protein" evidence="10">
    <location>
        <begin position="19"/>
        <end position="276"/>
    </location>
</feature>
<keyword evidence="3 9" id="KW-0645">Protease</keyword>
<evidence type="ECO:0000256" key="6">
    <source>
        <dbReference type="ARBA" id="ARBA00022825"/>
    </source>
</evidence>
<dbReference type="PROSITE" id="PS50240">
    <property type="entry name" value="TRYPSIN_DOM"/>
    <property type="match status" value="1"/>
</dbReference>
<evidence type="ECO:0000256" key="10">
    <source>
        <dbReference type="SAM" id="SignalP"/>
    </source>
</evidence>
<dbReference type="Proteomes" id="UP000594262">
    <property type="component" value="Unplaced"/>
</dbReference>
<dbReference type="Pfam" id="PF00089">
    <property type="entry name" value="Trypsin"/>
    <property type="match status" value="1"/>
</dbReference>
<feature type="signal peptide" evidence="10">
    <location>
        <begin position="1"/>
        <end position="18"/>
    </location>
</feature>
<dbReference type="Gene3D" id="2.40.10.10">
    <property type="entry name" value="Trypsin-like serine proteases"/>
    <property type="match status" value="1"/>
</dbReference>
<dbReference type="InterPro" id="IPR033116">
    <property type="entry name" value="TRYPSIN_SER"/>
</dbReference>
<evidence type="ECO:0000256" key="3">
    <source>
        <dbReference type="ARBA" id="ARBA00022670"/>
    </source>
</evidence>
<dbReference type="InterPro" id="IPR043504">
    <property type="entry name" value="Peptidase_S1_PA_chymotrypsin"/>
</dbReference>
<evidence type="ECO:0000313" key="13">
    <source>
        <dbReference type="Proteomes" id="UP000594262"/>
    </source>
</evidence>
<evidence type="ECO:0000256" key="9">
    <source>
        <dbReference type="RuleBase" id="RU363034"/>
    </source>
</evidence>